<dbReference type="InterPro" id="IPR012349">
    <property type="entry name" value="Split_barrel_FMN-bd"/>
</dbReference>
<evidence type="ECO:0000313" key="4">
    <source>
        <dbReference type="EMBL" id="ORA24361.1"/>
    </source>
</evidence>
<keyword evidence="5" id="KW-1185">Reference proteome</keyword>
<dbReference type="SMART" id="SM00903">
    <property type="entry name" value="Flavin_Reduct"/>
    <property type="match status" value="1"/>
</dbReference>
<dbReference type="PANTHER" id="PTHR30466">
    <property type="entry name" value="FLAVIN REDUCTASE"/>
    <property type="match status" value="1"/>
</dbReference>
<dbReference type="Proteomes" id="UP000192284">
    <property type="component" value="Unassembled WGS sequence"/>
</dbReference>
<accession>A0A1X0A2R5</accession>
<name>A0A1X0A2R5_MYCAN</name>
<evidence type="ECO:0000313" key="5">
    <source>
        <dbReference type="Proteomes" id="UP000192284"/>
    </source>
</evidence>
<dbReference type="AlphaFoldDB" id="A0A1X0A2R5"/>
<dbReference type="GO" id="GO:0042602">
    <property type="term" value="F:riboflavin reductase (NADPH) activity"/>
    <property type="evidence" value="ECO:0007669"/>
    <property type="project" value="TreeGrafter"/>
</dbReference>
<dbReference type="EMBL" id="MVHE01000005">
    <property type="protein sequence ID" value="ORA24361.1"/>
    <property type="molecule type" value="Genomic_DNA"/>
</dbReference>
<evidence type="ECO:0000256" key="2">
    <source>
        <dbReference type="ARBA" id="ARBA00023002"/>
    </source>
</evidence>
<dbReference type="GO" id="GO:0010181">
    <property type="term" value="F:FMN binding"/>
    <property type="evidence" value="ECO:0007669"/>
    <property type="project" value="InterPro"/>
</dbReference>
<dbReference type="InterPro" id="IPR002563">
    <property type="entry name" value="Flavin_Rdtase-like_dom"/>
</dbReference>
<dbReference type="Pfam" id="PF01613">
    <property type="entry name" value="Flavin_Reduct"/>
    <property type="match status" value="1"/>
</dbReference>
<dbReference type="InterPro" id="IPR050268">
    <property type="entry name" value="NADH-dep_flavin_reductase"/>
</dbReference>
<evidence type="ECO:0000259" key="3">
    <source>
        <dbReference type="SMART" id="SM00903"/>
    </source>
</evidence>
<dbReference type="PANTHER" id="PTHR30466:SF15">
    <property type="entry name" value="POSSIBLE OXIDOREDUCTASE"/>
    <property type="match status" value="1"/>
</dbReference>
<organism evidence="4 5">
    <name type="scientific">Mycobacterium angelicum</name>
    <dbReference type="NCBI Taxonomy" id="470074"/>
    <lineage>
        <taxon>Bacteria</taxon>
        <taxon>Bacillati</taxon>
        <taxon>Actinomycetota</taxon>
        <taxon>Actinomycetes</taxon>
        <taxon>Mycobacteriales</taxon>
        <taxon>Mycobacteriaceae</taxon>
        <taxon>Mycobacterium</taxon>
    </lineage>
</organism>
<protein>
    <submittedName>
        <fullName evidence="4">Oxidoreductase</fullName>
    </submittedName>
</protein>
<proteinExistence type="inferred from homology"/>
<dbReference type="Gene3D" id="2.30.110.10">
    <property type="entry name" value="Electron Transport, Fmn-binding Protein, Chain A"/>
    <property type="match status" value="1"/>
</dbReference>
<reference evidence="4 5" key="1">
    <citation type="submission" date="2017-02" db="EMBL/GenBank/DDBJ databases">
        <title>The new phylogeny of genus Mycobacterium.</title>
        <authorList>
            <person name="Tortoli E."/>
            <person name="Trovato A."/>
            <person name="Cirillo D.M."/>
        </authorList>
    </citation>
    <scope>NUCLEOTIDE SEQUENCE [LARGE SCALE GENOMIC DNA]</scope>
    <source>
        <strain evidence="4 5">DSM 45057</strain>
    </source>
</reference>
<evidence type="ECO:0000256" key="1">
    <source>
        <dbReference type="ARBA" id="ARBA00008898"/>
    </source>
</evidence>
<sequence>MQHNDAVRIHHGEVIDESFGDLMDMLDSPVLVVTTQADGQPSGCVVTFASQTSVQPPSFMVSLPMSSHTVEVASRSEYMAVHALPRRQQVLAQLFSSQSEDQTSQFAQCSWRGGPMGMPILDDALAWLLGRIASRSEVGDHVAYLLEPIAVWAPESSEDLLYLSDMDEDFEPGQEAPQRLYTNERAQEARRYGMRFTLDVP</sequence>
<comment type="similarity">
    <text evidence="1">Belongs to the non-flavoprotein flavin reductase family.</text>
</comment>
<keyword evidence="2" id="KW-0560">Oxidoreductase</keyword>
<dbReference type="SUPFAM" id="SSF50475">
    <property type="entry name" value="FMN-binding split barrel"/>
    <property type="match status" value="1"/>
</dbReference>
<comment type="caution">
    <text evidence="4">The sequence shown here is derived from an EMBL/GenBank/DDBJ whole genome shotgun (WGS) entry which is preliminary data.</text>
</comment>
<gene>
    <name evidence="4" type="ORF">BST12_05900</name>
</gene>
<feature type="domain" description="Flavin reductase like" evidence="3">
    <location>
        <begin position="23"/>
        <end position="169"/>
    </location>
</feature>